<evidence type="ECO:0000313" key="2">
    <source>
        <dbReference type="Proteomes" id="UP000789920"/>
    </source>
</evidence>
<protein>
    <submittedName>
        <fullName evidence="1">10690_t:CDS:1</fullName>
    </submittedName>
</protein>
<dbReference type="Proteomes" id="UP000789920">
    <property type="component" value="Unassembled WGS sequence"/>
</dbReference>
<evidence type="ECO:0000313" key="1">
    <source>
        <dbReference type="EMBL" id="CAG8540117.1"/>
    </source>
</evidence>
<gene>
    <name evidence="1" type="ORF">RPERSI_LOCUS3515</name>
</gene>
<name>A0ACA9LT24_9GLOM</name>
<sequence>MPKTKTTLRKPTKSRRKRQPHLFETHEFKERLKHSIEKNYNEFISDKDEFKFRHTILQLLAPCKKTRGKRGRITRPQNAFILYRKDFQDEIKEEYPDANFEKISQIVGERWAKETDKIKNQYTLLAALCGRVHNELFPTYKFKPRSKEEETSIMFQESKEGGGRESPWSPFSSIIAPQMQPSLEEQMLALSIDTPQESNEITNMPQETQFMIESPSLDHILEELELIDLFQQNEQFTEDNFTCQNYEMQSMETFPFHSSENASTDTALVLPFVDTTMSQDFNAEIFPTESIENNFAFGPENIYLYNILFENSQ</sequence>
<keyword evidence="2" id="KW-1185">Reference proteome</keyword>
<accession>A0ACA9LT24</accession>
<organism evidence="1 2">
    <name type="scientific">Racocetra persica</name>
    <dbReference type="NCBI Taxonomy" id="160502"/>
    <lineage>
        <taxon>Eukaryota</taxon>
        <taxon>Fungi</taxon>
        <taxon>Fungi incertae sedis</taxon>
        <taxon>Mucoromycota</taxon>
        <taxon>Glomeromycotina</taxon>
        <taxon>Glomeromycetes</taxon>
        <taxon>Diversisporales</taxon>
        <taxon>Gigasporaceae</taxon>
        <taxon>Racocetra</taxon>
    </lineage>
</organism>
<reference evidence="1" key="1">
    <citation type="submission" date="2021-06" db="EMBL/GenBank/DDBJ databases">
        <authorList>
            <person name="Kallberg Y."/>
            <person name="Tangrot J."/>
            <person name="Rosling A."/>
        </authorList>
    </citation>
    <scope>NUCLEOTIDE SEQUENCE</scope>
    <source>
        <strain evidence="1">MA461A</strain>
    </source>
</reference>
<comment type="caution">
    <text evidence="1">The sequence shown here is derived from an EMBL/GenBank/DDBJ whole genome shotgun (WGS) entry which is preliminary data.</text>
</comment>
<proteinExistence type="predicted"/>
<dbReference type="EMBL" id="CAJVQC010004399">
    <property type="protein sequence ID" value="CAG8540117.1"/>
    <property type="molecule type" value="Genomic_DNA"/>
</dbReference>